<evidence type="ECO:0000313" key="1">
    <source>
        <dbReference type="EMBL" id="KUK17996.1"/>
    </source>
</evidence>
<dbReference type="PATRIC" id="fig|172049.5.peg.1496"/>
<dbReference type="Proteomes" id="UP000053911">
    <property type="component" value="Unassembled WGS sequence"/>
</dbReference>
<dbReference type="EMBL" id="LGFD01000010">
    <property type="protein sequence ID" value="KUK17996.1"/>
    <property type="molecule type" value="Genomic_DNA"/>
</dbReference>
<name>A0A117L1G5_9EURY</name>
<sequence>MVGHMTHDIILRGSKKIERAGGGAYYSALALSKFCNVLVLTKVGKSFPISWLEELEARGVSVIIIPSEKSTVYKLHYTSENGRTLELLSRADPFYPEELPKEKFDMVLLNPVANEIPLDALNSFKDKYLAIDVQGFIREIKNMRVRLKNIDASFLKPANIIHADVNEFQRLKNMNPKEFEVLLISNGPESGIAYHRGDKYIYKPLKKKIKESTGAGDVFLAVFSYLYKKYSFIQALKMTNTFTATFLEKRDFNFSLDEVAEKSKFIEVKRINDEEGEPHG</sequence>
<organism evidence="1 2">
    <name type="scientific">Thermococcus sibiricus</name>
    <dbReference type="NCBI Taxonomy" id="172049"/>
    <lineage>
        <taxon>Archaea</taxon>
        <taxon>Methanobacteriati</taxon>
        <taxon>Methanobacteriota</taxon>
        <taxon>Thermococci</taxon>
        <taxon>Thermococcales</taxon>
        <taxon>Thermococcaceae</taxon>
        <taxon>Thermococcus</taxon>
    </lineage>
</organism>
<evidence type="ECO:0000313" key="2">
    <source>
        <dbReference type="Proteomes" id="UP000053911"/>
    </source>
</evidence>
<dbReference type="SUPFAM" id="SSF53613">
    <property type="entry name" value="Ribokinase-like"/>
    <property type="match status" value="1"/>
</dbReference>
<comment type="caution">
    <text evidence="1">The sequence shown here is derived from an EMBL/GenBank/DDBJ whole genome shotgun (WGS) entry which is preliminary data.</text>
</comment>
<dbReference type="OMA" id="GHATHIF"/>
<keyword evidence="1" id="KW-0418">Kinase</keyword>
<accession>A0A117L1G5</accession>
<gene>
    <name evidence="1" type="ORF">XD54_0723</name>
</gene>
<dbReference type="InterPro" id="IPR029056">
    <property type="entry name" value="Ribokinase-like"/>
</dbReference>
<dbReference type="GO" id="GO:0016301">
    <property type="term" value="F:kinase activity"/>
    <property type="evidence" value="ECO:0007669"/>
    <property type="project" value="UniProtKB-KW"/>
</dbReference>
<dbReference type="Gene3D" id="3.40.1190.20">
    <property type="match status" value="1"/>
</dbReference>
<proteinExistence type="predicted"/>
<protein>
    <submittedName>
        <fullName evidence="1">Carbohydrate/pyrimidine kinase, PfkB family</fullName>
    </submittedName>
</protein>
<keyword evidence="1" id="KW-0808">Transferase</keyword>
<dbReference type="AlphaFoldDB" id="A0A117L1G5"/>
<reference evidence="2" key="1">
    <citation type="journal article" date="2015" name="MBio">
        <title>Genome-Resolved Metagenomic Analysis Reveals Roles for Candidate Phyla and Other Microbial Community Members in Biogeochemical Transformations in Oil Reservoirs.</title>
        <authorList>
            <person name="Hu P."/>
            <person name="Tom L."/>
            <person name="Singh A."/>
            <person name="Thomas B.C."/>
            <person name="Baker B.J."/>
            <person name="Piceno Y.M."/>
            <person name="Andersen G.L."/>
            <person name="Banfield J.F."/>
        </authorList>
    </citation>
    <scope>NUCLEOTIDE SEQUENCE [LARGE SCALE GENOMIC DNA]</scope>
</reference>